<reference evidence="3 4" key="1">
    <citation type="submission" date="2014-03" db="EMBL/GenBank/DDBJ databases">
        <title>Genomics of Bifidobacteria.</title>
        <authorList>
            <person name="Ventura M."/>
            <person name="Milani C."/>
            <person name="Lugli G.A."/>
        </authorList>
    </citation>
    <scope>NUCLEOTIDE SEQUENCE [LARGE SCALE GENOMIC DNA]</scope>
    <source>
        <strain evidence="3 4">DSM 21395</strain>
    </source>
</reference>
<keyword evidence="2" id="KW-0472">Membrane</keyword>
<dbReference type="EMBL" id="JGZE01000001">
    <property type="protein sequence ID" value="KFI80156.1"/>
    <property type="molecule type" value="Genomic_DNA"/>
</dbReference>
<dbReference type="Proteomes" id="UP000029082">
    <property type="component" value="Unassembled WGS sequence"/>
</dbReference>
<organism evidence="3 4">
    <name type="scientific">Bifidobacterium mongoliense DSM 21395</name>
    <dbReference type="NCBI Taxonomy" id="1437603"/>
    <lineage>
        <taxon>Bacteria</taxon>
        <taxon>Bacillati</taxon>
        <taxon>Actinomycetota</taxon>
        <taxon>Actinomycetes</taxon>
        <taxon>Bifidobacteriales</taxon>
        <taxon>Bifidobacteriaceae</taxon>
        <taxon>Bifidobacterium</taxon>
    </lineage>
</organism>
<dbReference type="eggNOG" id="ENOG50317M8">
    <property type="taxonomic scope" value="Bacteria"/>
</dbReference>
<dbReference type="OrthoDB" id="3240445at2"/>
<feature type="transmembrane region" description="Helical" evidence="2">
    <location>
        <begin position="188"/>
        <end position="208"/>
    </location>
</feature>
<sequence length="238" mass="24593">MNESQQHESDSASESRGDQADQPAYGRRVRPEYGALASDLPAGYNPYLYGAPERNGGSAASHGSRTDPHGAASSRTPSPRPAPYGVGPCDGAPRDGAGRSTSGHGASELKGPGPNGSGVDGTGRGGAPRQYHGIDLDDPASNPLYGHWDPYAIVAFVFALSSIPVLPAVMGGIAMWRTRTFRMKGFGLALAAVILNVLVTIVDVWMMLAGVSMDDLTQWLQQQSGLLGGEGGSGSVSA</sequence>
<evidence type="ECO:0000313" key="4">
    <source>
        <dbReference type="Proteomes" id="UP000029082"/>
    </source>
</evidence>
<keyword evidence="4" id="KW-1185">Reference proteome</keyword>
<proteinExistence type="predicted"/>
<evidence type="ECO:0000256" key="1">
    <source>
        <dbReference type="SAM" id="MobiDB-lite"/>
    </source>
</evidence>
<dbReference type="RefSeq" id="WP_033512023.1">
    <property type="nucleotide sequence ID" value="NZ_JDUO01000003.1"/>
</dbReference>
<feature type="compositionally biased region" description="Gly residues" evidence="1">
    <location>
        <begin position="113"/>
        <end position="126"/>
    </location>
</feature>
<evidence type="ECO:0000256" key="2">
    <source>
        <dbReference type="SAM" id="Phobius"/>
    </source>
</evidence>
<evidence type="ECO:0000313" key="3">
    <source>
        <dbReference type="EMBL" id="KFI80156.1"/>
    </source>
</evidence>
<dbReference type="STRING" id="1437603.GCA_000771525_01055"/>
<comment type="caution">
    <text evidence="3">The sequence shown here is derived from an EMBL/GenBank/DDBJ whole genome shotgun (WGS) entry which is preliminary data.</text>
</comment>
<accession>A0A087CA56</accession>
<evidence type="ECO:0008006" key="5">
    <source>
        <dbReference type="Google" id="ProtNLM"/>
    </source>
</evidence>
<dbReference type="AlphaFoldDB" id="A0A087CA56"/>
<name>A0A087CA56_9BIFI</name>
<keyword evidence="2" id="KW-0812">Transmembrane</keyword>
<feature type="region of interest" description="Disordered" evidence="1">
    <location>
        <begin position="1"/>
        <end position="135"/>
    </location>
</feature>
<gene>
    <name evidence="3" type="ORF">BMON_0024</name>
</gene>
<protein>
    <recommendedName>
        <fullName evidence="5">DUF4190 domain-containing protein</fullName>
    </recommendedName>
</protein>
<feature type="transmembrane region" description="Helical" evidence="2">
    <location>
        <begin position="151"/>
        <end position="176"/>
    </location>
</feature>
<feature type="compositionally biased region" description="Basic and acidic residues" evidence="1">
    <location>
        <begin position="1"/>
        <end position="19"/>
    </location>
</feature>
<dbReference type="GeneID" id="93094183"/>
<keyword evidence="2" id="KW-1133">Transmembrane helix</keyword>